<gene>
    <name evidence="1" type="ORF">AOB46_11320</name>
</gene>
<dbReference type="PATRIC" id="fig|253.9.peg.4092"/>
<evidence type="ECO:0000313" key="2">
    <source>
        <dbReference type="Proteomes" id="UP000037953"/>
    </source>
</evidence>
<organism evidence="1 2">
    <name type="scientific">Chryseobacterium indologenes</name>
    <name type="common">Flavobacterium indologenes</name>
    <dbReference type="NCBI Taxonomy" id="253"/>
    <lineage>
        <taxon>Bacteria</taxon>
        <taxon>Pseudomonadati</taxon>
        <taxon>Bacteroidota</taxon>
        <taxon>Flavobacteriia</taxon>
        <taxon>Flavobacteriales</taxon>
        <taxon>Weeksellaceae</taxon>
        <taxon>Chryseobacterium group</taxon>
        <taxon>Chryseobacterium</taxon>
    </lineage>
</organism>
<evidence type="ECO:0000313" key="1">
    <source>
        <dbReference type="EMBL" id="KPE51280.1"/>
    </source>
</evidence>
<comment type="caution">
    <text evidence="1">The sequence shown here is derived from an EMBL/GenBank/DDBJ whole genome shotgun (WGS) entry which is preliminary data.</text>
</comment>
<protein>
    <recommendedName>
        <fullName evidence="3">ASCH domain-containing protein</fullName>
    </recommendedName>
</protein>
<name>A0A0N0ZUQ2_CHRID</name>
<dbReference type="AlphaFoldDB" id="A0A0N0ZUQ2"/>
<reference evidence="2" key="2">
    <citation type="submission" date="2015-09" db="EMBL/GenBank/DDBJ databases">
        <title>Draft genome sequence of a multidrug-resistant Chryseobacterium indologenes isolate from Malaysia.</title>
        <authorList>
            <person name="Yu C.Y."/>
            <person name="Ang G.Y."/>
            <person name="Chan K.-G."/>
        </authorList>
    </citation>
    <scope>NUCLEOTIDE SEQUENCE [LARGE SCALE GENOMIC DNA]</scope>
    <source>
        <strain evidence="2">CI_885</strain>
    </source>
</reference>
<dbReference type="Proteomes" id="UP000037953">
    <property type="component" value="Unassembled WGS sequence"/>
</dbReference>
<dbReference type="EMBL" id="LJOD01000006">
    <property type="protein sequence ID" value="KPE51280.1"/>
    <property type="molecule type" value="Genomic_DNA"/>
</dbReference>
<accession>A0A0N0ZUQ2</accession>
<proteinExistence type="predicted"/>
<reference evidence="1 2" key="1">
    <citation type="journal article" date="2015" name="Genom Data">
        <title>Draft genome sequence of a multidrug-resistant Chryseobacterium indologenes isolate from Malaysia.</title>
        <authorList>
            <person name="Yu C.Y."/>
            <person name="Ang G.Y."/>
            <person name="Cheng H.J."/>
            <person name="Cheong Y.M."/>
            <person name="Yin W.F."/>
            <person name="Chan K.G."/>
        </authorList>
    </citation>
    <scope>NUCLEOTIDE SEQUENCE [LARGE SCALE GENOMIC DNA]</scope>
    <source>
        <strain evidence="1 2">CI_885</strain>
    </source>
</reference>
<sequence>MQKKYFDQIEKGEKIEEYRDDTSFYRSRLLNKAQTAFKRYNTVILQEGYHKGARRMIIEVKQVTLNNYFTIHLGKILDRQNF</sequence>
<evidence type="ECO:0008006" key="3">
    <source>
        <dbReference type="Google" id="ProtNLM"/>
    </source>
</evidence>